<reference evidence="9 10" key="1">
    <citation type="submission" date="2023-07" db="EMBL/GenBank/DDBJ databases">
        <title>Genomic Encyclopedia of Type Strains, Phase IV (KMG-IV): sequencing the most valuable type-strain genomes for metagenomic binning, comparative biology and taxonomic classification.</title>
        <authorList>
            <person name="Goeker M."/>
        </authorList>
    </citation>
    <scope>NUCLEOTIDE SEQUENCE [LARGE SCALE GENOMIC DNA]</scope>
    <source>
        <strain evidence="9 10">DSM 23837</strain>
    </source>
</reference>
<comment type="similarity">
    <text evidence="7">Belongs to the binding-protein-dependent transport system permease family.</text>
</comment>
<evidence type="ECO:0000259" key="8">
    <source>
        <dbReference type="PROSITE" id="PS50928"/>
    </source>
</evidence>
<dbReference type="InterPro" id="IPR050366">
    <property type="entry name" value="BP-dependent_transpt_permease"/>
</dbReference>
<feature type="transmembrane region" description="Helical" evidence="7">
    <location>
        <begin position="12"/>
        <end position="32"/>
    </location>
</feature>
<dbReference type="InterPro" id="IPR000515">
    <property type="entry name" value="MetI-like"/>
</dbReference>
<dbReference type="Gene3D" id="1.10.3720.10">
    <property type="entry name" value="MetI-like"/>
    <property type="match status" value="1"/>
</dbReference>
<evidence type="ECO:0000256" key="4">
    <source>
        <dbReference type="ARBA" id="ARBA00022692"/>
    </source>
</evidence>
<evidence type="ECO:0000256" key="6">
    <source>
        <dbReference type="ARBA" id="ARBA00023136"/>
    </source>
</evidence>
<evidence type="ECO:0000256" key="1">
    <source>
        <dbReference type="ARBA" id="ARBA00004651"/>
    </source>
</evidence>
<keyword evidence="6 7" id="KW-0472">Membrane</keyword>
<feature type="transmembrane region" description="Helical" evidence="7">
    <location>
        <begin position="238"/>
        <end position="261"/>
    </location>
</feature>
<dbReference type="Pfam" id="PF00528">
    <property type="entry name" value="BPD_transp_1"/>
    <property type="match status" value="1"/>
</dbReference>
<comment type="caution">
    <text evidence="9">The sequence shown here is derived from an EMBL/GenBank/DDBJ whole genome shotgun (WGS) entry which is preliminary data.</text>
</comment>
<proteinExistence type="inferred from homology"/>
<keyword evidence="10" id="KW-1185">Reference proteome</keyword>
<evidence type="ECO:0000256" key="5">
    <source>
        <dbReference type="ARBA" id="ARBA00022989"/>
    </source>
</evidence>
<keyword evidence="4 7" id="KW-0812">Transmembrane</keyword>
<keyword evidence="2 7" id="KW-0813">Transport</keyword>
<evidence type="ECO:0000313" key="10">
    <source>
        <dbReference type="Proteomes" id="UP001223586"/>
    </source>
</evidence>
<feature type="transmembrane region" description="Helical" evidence="7">
    <location>
        <begin position="111"/>
        <end position="129"/>
    </location>
</feature>
<feature type="transmembrane region" description="Helical" evidence="7">
    <location>
        <begin position="193"/>
        <end position="218"/>
    </location>
</feature>
<feature type="transmembrane region" description="Helical" evidence="7">
    <location>
        <begin position="135"/>
        <end position="154"/>
    </location>
</feature>
<dbReference type="PANTHER" id="PTHR43386">
    <property type="entry name" value="OLIGOPEPTIDE TRANSPORT SYSTEM PERMEASE PROTEIN APPC"/>
    <property type="match status" value="1"/>
</dbReference>
<feature type="domain" description="ABC transmembrane type-1" evidence="8">
    <location>
        <begin position="72"/>
        <end position="262"/>
    </location>
</feature>
<protein>
    <submittedName>
        <fullName evidence="9">Peptide/nickel transport system permease protein</fullName>
    </submittedName>
</protein>
<accession>A0ABT9WP16</accession>
<gene>
    <name evidence="9" type="ORF">J2S08_000722</name>
</gene>
<dbReference type="PANTHER" id="PTHR43386:SF1">
    <property type="entry name" value="D,D-DIPEPTIDE TRANSPORT SYSTEM PERMEASE PROTEIN DDPC-RELATED"/>
    <property type="match status" value="1"/>
</dbReference>
<keyword evidence="3" id="KW-1003">Cell membrane</keyword>
<evidence type="ECO:0000256" key="2">
    <source>
        <dbReference type="ARBA" id="ARBA00022448"/>
    </source>
</evidence>
<evidence type="ECO:0000256" key="3">
    <source>
        <dbReference type="ARBA" id="ARBA00022475"/>
    </source>
</evidence>
<name>A0ABT9WP16_9BACI</name>
<evidence type="ECO:0000256" key="7">
    <source>
        <dbReference type="RuleBase" id="RU363032"/>
    </source>
</evidence>
<comment type="subcellular location">
    <subcellularLocation>
        <location evidence="1 7">Cell membrane</location>
        <topology evidence="1 7">Multi-pass membrane protein</topology>
    </subcellularLocation>
</comment>
<dbReference type="SUPFAM" id="SSF161098">
    <property type="entry name" value="MetI-like"/>
    <property type="match status" value="1"/>
</dbReference>
<dbReference type="Proteomes" id="UP001223586">
    <property type="component" value="Unassembled WGS sequence"/>
</dbReference>
<evidence type="ECO:0000313" key="9">
    <source>
        <dbReference type="EMBL" id="MDQ0174888.1"/>
    </source>
</evidence>
<dbReference type="RefSeq" id="WP_307226736.1">
    <property type="nucleotide sequence ID" value="NZ_JAUSTT010000003.1"/>
</dbReference>
<feature type="transmembrane region" description="Helical" evidence="7">
    <location>
        <begin position="74"/>
        <end position="99"/>
    </location>
</feature>
<sequence length="274" mass="30237">MNKSRTHSSKGWILWSIILAFIVLATIFAPMLSSYDPLEVIPNETFASPDINHLLGTDNLGRDVFARLLYGGRISLSVSILSVIISTVFGILFGGISGYYRGWLDSLMMRFLDSLLAIPTLIIMLSLQAVIRGGVLSMIVLIGLTSWMTTARIVRSQFIELKEANFVKMAHVLGTPSWKIIINHLLQNSLSSIVIVAIFNCANAIFTEATLSFLGIGIPPHVPSWGNMLYNAQNDILIGAWWIGVFPGMMIVISLLSINFLGESLNKKLRIQRG</sequence>
<dbReference type="EMBL" id="JAUSTT010000003">
    <property type="protein sequence ID" value="MDQ0174888.1"/>
    <property type="molecule type" value="Genomic_DNA"/>
</dbReference>
<dbReference type="CDD" id="cd06261">
    <property type="entry name" value="TM_PBP2"/>
    <property type="match status" value="1"/>
</dbReference>
<dbReference type="PROSITE" id="PS50928">
    <property type="entry name" value="ABC_TM1"/>
    <property type="match status" value="1"/>
</dbReference>
<keyword evidence="5 7" id="KW-1133">Transmembrane helix</keyword>
<dbReference type="InterPro" id="IPR035906">
    <property type="entry name" value="MetI-like_sf"/>
</dbReference>
<organism evidence="9 10">
    <name type="scientific">Bacillus chungangensis</name>
    <dbReference type="NCBI Taxonomy" id="587633"/>
    <lineage>
        <taxon>Bacteria</taxon>
        <taxon>Bacillati</taxon>
        <taxon>Bacillota</taxon>
        <taxon>Bacilli</taxon>
        <taxon>Bacillales</taxon>
        <taxon>Bacillaceae</taxon>
        <taxon>Bacillus</taxon>
    </lineage>
</organism>